<proteinExistence type="predicted"/>
<dbReference type="KEGG" id="mbry:B1812_15465"/>
<dbReference type="Pfam" id="PF12770">
    <property type="entry name" value="CHAT"/>
    <property type="match status" value="1"/>
</dbReference>
<dbReference type="AlphaFoldDB" id="A0A1W6MXF4"/>
<accession>A0A1W6MXF4</accession>
<dbReference type="STRING" id="655015.B1812_15465"/>
<organism evidence="2 3">
    <name type="scientific">Methylocystis bryophila</name>
    <dbReference type="NCBI Taxonomy" id="655015"/>
    <lineage>
        <taxon>Bacteria</taxon>
        <taxon>Pseudomonadati</taxon>
        <taxon>Pseudomonadota</taxon>
        <taxon>Alphaproteobacteria</taxon>
        <taxon>Hyphomicrobiales</taxon>
        <taxon>Methylocystaceae</taxon>
        <taxon>Methylocystis</taxon>
    </lineage>
</organism>
<dbReference type="Proteomes" id="UP000193978">
    <property type="component" value="Chromosome"/>
</dbReference>
<evidence type="ECO:0000313" key="2">
    <source>
        <dbReference type="EMBL" id="ARN82251.1"/>
    </source>
</evidence>
<reference evidence="2 3" key="1">
    <citation type="submission" date="2017-02" db="EMBL/GenBank/DDBJ databases">
        <authorList>
            <person name="Peterson S.W."/>
        </authorList>
    </citation>
    <scope>NUCLEOTIDE SEQUENCE [LARGE SCALE GENOMIC DNA]</scope>
    <source>
        <strain evidence="2 3">S285</strain>
    </source>
</reference>
<protein>
    <recommendedName>
        <fullName evidence="1">CHAT domain-containing protein</fullName>
    </recommendedName>
</protein>
<dbReference type="InterPro" id="IPR024983">
    <property type="entry name" value="CHAT_dom"/>
</dbReference>
<evidence type="ECO:0000313" key="3">
    <source>
        <dbReference type="Proteomes" id="UP000193978"/>
    </source>
</evidence>
<keyword evidence="3" id="KW-1185">Reference proteome</keyword>
<name>A0A1W6MXF4_9HYPH</name>
<sequence length="215" mass="23835">MRSEGKEIMEKIKILFFAANPNGTTELSLTKEAREIEEKIRAAQFRDSLEFITKWAVRPDDLLQSLNQHKPHIVHFSGHGSPAEEIILLDKLGNAKPVSKEALIGLFRTLKDNIRIVLLNACFSRPQAEAITAEIDCAIGMTHAIGDDAAIIFAASFYRAIGFGRSVKDAFDQGKAAIILEGIQEEETPELMTRQNVTAESVVLVNGRAKRPKRP</sequence>
<feature type="domain" description="CHAT" evidence="1">
    <location>
        <begin position="31"/>
        <end position="178"/>
    </location>
</feature>
<gene>
    <name evidence="2" type="ORF">B1812_15465</name>
</gene>
<evidence type="ECO:0000259" key="1">
    <source>
        <dbReference type="Pfam" id="PF12770"/>
    </source>
</evidence>
<dbReference type="EMBL" id="CP019948">
    <property type="protein sequence ID" value="ARN82251.1"/>
    <property type="molecule type" value="Genomic_DNA"/>
</dbReference>